<gene>
    <name evidence="7" type="ORF">ESA94_14120</name>
</gene>
<feature type="transmembrane region" description="Helical" evidence="6">
    <location>
        <begin position="12"/>
        <end position="37"/>
    </location>
</feature>
<organism evidence="7 8">
    <name type="scientific">Lacibacter luteus</name>
    <dbReference type="NCBI Taxonomy" id="2508719"/>
    <lineage>
        <taxon>Bacteria</taxon>
        <taxon>Pseudomonadati</taxon>
        <taxon>Bacteroidota</taxon>
        <taxon>Chitinophagia</taxon>
        <taxon>Chitinophagales</taxon>
        <taxon>Chitinophagaceae</taxon>
        <taxon>Lacibacter</taxon>
    </lineage>
</organism>
<keyword evidence="2" id="KW-1003">Cell membrane</keyword>
<evidence type="ECO:0000256" key="1">
    <source>
        <dbReference type="ARBA" id="ARBA00004651"/>
    </source>
</evidence>
<feature type="transmembrane region" description="Helical" evidence="6">
    <location>
        <begin position="367"/>
        <end position="387"/>
    </location>
</feature>
<comment type="subcellular location">
    <subcellularLocation>
        <location evidence="1">Cell membrane</location>
        <topology evidence="1">Multi-pass membrane protein</topology>
    </subcellularLocation>
</comment>
<dbReference type="PANTHER" id="PTHR33529:SF6">
    <property type="entry name" value="YJGP_YJGQ FAMILY PERMEASE"/>
    <property type="match status" value="1"/>
</dbReference>
<dbReference type="GO" id="GO:0015920">
    <property type="term" value="P:lipopolysaccharide transport"/>
    <property type="evidence" value="ECO:0007669"/>
    <property type="project" value="TreeGrafter"/>
</dbReference>
<dbReference type="Pfam" id="PF03739">
    <property type="entry name" value="LptF_LptG"/>
    <property type="match status" value="1"/>
</dbReference>
<reference evidence="7 8" key="1">
    <citation type="submission" date="2019-01" db="EMBL/GenBank/DDBJ databases">
        <title>Lacibacter sp. strain TTM-7.</title>
        <authorList>
            <person name="Chen W.-M."/>
        </authorList>
    </citation>
    <scope>NUCLEOTIDE SEQUENCE [LARGE SCALE GENOMIC DNA]</scope>
    <source>
        <strain evidence="7 8">TTM-7</strain>
    </source>
</reference>
<dbReference type="EMBL" id="SDHW01000004">
    <property type="protein sequence ID" value="RXK59273.1"/>
    <property type="molecule type" value="Genomic_DNA"/>
</dbReference>
<dbReference type="PANTHER" id="PTHR33529">
    <property type="entry name" value="SLR0882 PROTEIN-RELATED"/>
    <property type="match status" value="1"/>
</dbReference>
<feature type="transmembrane region" description="Helical" evidence="6">
    <location>
        <begin position="393"/>
        <end position="413"/>
    </location>
</feature>
<evidence type="ECO:0000256" key="4">
    <source>
        <dbReference type="ARBA" id="ARBA00022989"/>
    </source>
</evidence>
<dbReference type="RefSeq" id="WP_129131577.1">
    <property type="nucleotide sequence ID" value="NZ_SDHW01000004.1"/>
</dbReference>
<feature type="transmembrane region" description="Helical" evidence="6">
    <location>
        <begin position="425"/>
        <end position="444"/>
    </location>
</feature>
<evidence type="ECO:0000256" key="5">
    <source>
        <dbReference type="ARBA" id="ARBA00023136"/>
    </source>
</evidence>
<protein>
    <submittedName>
        <fullName evidence="7">YjgP/YjgQ family permease</fullName>
    </submittedName>
</protein>
<evidence type="ECO:0000313" key="8">
    <source>
        <dbReference type="Proteomes" id="UP000290204"/>
    </source>
</evidence>
<evidence type="ECO:0000256" key="3">
    <source>
        <dbReference type="ARBA" id="ARBA00022692"/>
    </source>
</evidence>
<dbReference type="GO" id="GO:0043190">
    <property type="term" value="C:ATP-binding cassette (ABC) transporter complex"/>
    <property type="evidence" value="ECO:0007669"/>
    <property type="project" value="TreeGrafter"/>
</dbReference>
<dbReference type="OrthoDB" id="1096108at2"/>
<comment type="caution">
    <text evidence="7">The sequence shown here is derived from an EMBL/GenBank/DDBJ whole genome shotgun (WGS) entry which is preliminary data.</text>
</comment>
<keyword evidence="4 6" id="KW-1133">Transmembrane helix</keyword>
<feature type="transmembrane region" description="Helical" evidence="6">
    <location>
        <begin position="49"/>
        <end position="71"/>
    </location>
</feature>
<name>A0A4Q1CGT9_9BACT</name>
<feature type="transmembrane region" description="Helical" evidence="6">
    <location>
        <begin position="104"/>
        <end position="123"/>
    </location>
</feature>
<keyword evidence="8" id="KW-1185">Reference proteome</keyword>
<proteinExistence type="predicted"/>
<evidence type="ECO:0000256" key="6">
    <source>
        <dbReference type="SAM" id="Phobius"/>
    </source>
</evidence>
<dbReference type="Proteomes" id="UP000290204">
    <property type="component" value="Unassembled WGS sequence"/>
</dbReference>
<keyword evidence="5 6" id="KW-0472">Membrane</keyword>
<sequence length="475" mass="54243">MIKKLDKLIIKAFIGPFLATFFIALFILVIQFFWLYIDDFVGKGIDVLTLVQFIGYVSTTLVPLALPLGILLSSIMTFGNLGESFELVAIKSAGIPLVRFMRPVLVVSAILGLVAFAFANYVIPVAELKMRTLLYDIRVAKPAFDIKEGVFYKKLDGYTIKIGKKENDSIIHNVVIYEHNYTLQDNIILAEKGTMTISPDQRFLSFNLQNGWRYQEKGNPGTVETEYYRLGFKEYKKVFDLSSFKLNKTADSTFKTYYKMLSLQQLNTVVDSLNGVVKKLRDRSERELRPSMPMQSVPDSVWKKHKAVAVKAKNVDQLIPDTLKRNVYSNAVTKISGVKSVAEFLAYDYIEQQKQLRLHKLERHRKFTLSFACVVLFLIGAPLGSIIRKGGLGLPLVISVFFFIVFHIMNTTGEKLVKEDAMQPVTGMWMSTAILIPIGMFLTWKAMKDSNLFNAEFYYRTMRRIGLSRWLKEKQ</sequence>
<evidence type="ECO:0000313" key="7">
    <source>
        <dbReference type="EMBL" id="RXK59273.1"/>
    </source>
</evidence>
<dbReference type="InterPro" id="IPR005495">
    <property type="entry name" value="LptG/LptF_permease"/>
</dbReference>
<evidence type="ECO:0000256" key="2">
    <source>
        <dbReference type="ARBA" id="ARBA00022475"/>
    </source>
</evidence>
<keyword evidence="3 6" id="KW-0812">Transmembrane</keyword>
<accession>A0A4Q1CGT9</accession>
<dbReference type="AlphaFoldDB" id="A0A4Q1CGT9"/>